<evidence type="ECO:0000313" key="1">
    <source>
        <dbReference type="EMBL" id="OTP72812.1"/>
    </source>
</evidence>
<dbReference type="AlphaFoldDB" id="A0A242MP95"/>
<reference evidence="1 2" key="1">
    <citation type="submission" date="2017-03" db="EMBL/GenBank/DDBJ databases">
        <title>Genome analysis of strain PAMC 26577.</title>
        <authorList>
            <person name="Oh H.-M."/>
            <person name="Yang J.-A."/>
        </authorList>
    </citation>
    <scope>NUCLEOTIDE SEQUENCE [LARGE SCALE GENOMIC DNA]</scope>
    <source>
        <strain evidence="1 2">PAMC 26577</strain>
    </source>
</reference>
<accession>A0A242MP95</accession>
<protein>
    <submittedName>
        <fullName evidence="1">Uncharacterized protein</fullName>
    </submittedName>
</protein>
<proteinExistence type="predicted"/>
<evidence type="ECO:0000313" key="2">
    <source>
        <dbReference type="Proteomes" id="UP000195221"/>
    </source>
</evidence>
<comment type="caution">
    <text evidence="1">The sequence shown here is derived from an EMBL/GenBank/DDBJ whole genome shotgun (WGS) entry which is preliminary data.</text>
</comment>
<sequence>MSAVSDGHVLGQRRVFVAQMAAGVSRYPSATVKDLDAETGEACVNWLAHEAVRGAVVVVIDLNMVVNVDDASHEGRDLVALGG</sequence>
<dbReference type="EMBL" id="NBTZ01000083">
    <property type="protein sequence ID" value="OTP72812.1"/>
    <property type="molecule type" value="Genomic_DNA"/>
</dbReference>
<organism evidence="1 2">
    <name type="scientific">Caballeronia sordidicola</name>
    <name type="common">Burkholderia sordidicola</name>
    <dbReference type="NCBI Taxonomy" id="196367"/>
    <lineage>
        <taxon>Bacteria</taxon>
        <taxon>Pseudomonadati</taxon>
        <taxon>Pseudomonadota</taxon>
        <taxon>Betaproteobacteria</taxon>
        <taxon>Burkholderiales</taxon>
        <taxon>Burkholderiaceae</taxon>
        <taxon>Caballeronia</taxon>
    </lineage>
</organism>
<dbReference type="Proteomes" id="UP000195221">
    <property type="component" value="Unassembled WGS sequence"/>
</dbReference>
<gene>
    <name evidence="1" type="ORF">PAMC26577_19615</name>
</gene>
<name>A0A242MP95_CABSO</name>